<feature type="chain" id="PRO_5039343393" description="Protein phosphatase 2C-like protein" evidence="2">
    <location>
        <begin position="20"/>
        <end position="166"/>
    </location>
</feature>
<protein>
    <recommendedName>
        <fullName evidence="5">Protein phosphatase 2C-like protein</fullName>
    </recommendedName>
</protein>
<name>A0A542ZFS4_9MICO</name>
<organism evidence="3 4">
    <name type="scientific">Oryzihumus leptocrescens</name>
    <dbReference type="NCBI Taxonomy" id="297536"/>
    <lineage>
        <taxon>Bacteria</taxon>
        <taxon>Bacillati</taxon>
        <taxon>Actinomycetota</taxon>
        <taxon>Actinomycetes</taxon>
        <taxon>Micrococcales</taxon>
        <taxon>Intrasporangiaceae</taxon>
        <taxon>Oryzihumus</taxon>
    </lineage>
</organism>
<dbReference type="Proteomes" id="UP000319514">
    <property type="component" value="Unassembled WGS sequence"/>
</dbReference>
<evidence type="ECO:0000313" key="4">
    <source>
        <dbReference type="Proteomes" id="UP000319514"/>
    </source>
</evidence>
<evidence type="ECO:0000256" key="1">
    <source>
        <dbReference type="SAM" id="MobiDB-lite"/>
    </source>
</evidence>
<sequence>MPPLTRLVLALATTVMVGACGSTSGSSLSSPATTSTTAAAGGSPTSLSAPLTVTRSGGVAGFRDRLVIGTDGVTSVSRHGEPTGRCRVDEALMHRIASAAAGVGWSSLRPPATQPRHPDDLVVVVSSGRSGARIEDPALTQLAEPLTRLLADVTAPAGQRRLCTTV</sequence>
<dbReference type="EMBL" id="VFOQ01000001">
    <property type="protein sequence ID" value="TQL59195.1"/>
    <property type="molecule type" value="Genomic_DNA"/>
</dbReference>
<feature type="region of interest" description="Disordered" evidence="1">
    <location>
        <begin position="22"/>
        <end position="53"/>
    </location>
</feature>
<evidence type="ECO:0000313" key="3">
    <source>
        <dbReference type="EMBL" id="TQL59195.1"/>
    </source>
</evidence>
<dbReference type="OrthoDB" id="4871540at2"/>
<comment type="caution">
    <text evidence="3">The sequence shown here is derived from an EMBL/GenBank/DDBJ whole genome shotgun (WGS) entry which is preliminary data.</text>
</comment>
<dbReference type="PROSITE" id="PS51257">
    <property type="entry name" value="PROKAR_LIPOPROTEIN"/>
    <property type="match status" value="1"/>
</dbReference>
<reference evidence="3 4" key="1">
    <citation type="submission" date="2019-06" db="EMBL/GenBank/DDBJ databases">
        <title>Sequencing the genomes of 1000 actinobacteria strains.</title>
        <authorList>
            <person name="Klenk H.-P."/>
        </authorList>
    </citation>
    <scope>NUCLEOTIDE SEQUENCE [LARGE SCALE GENOMIC DNA]</scope>
    <source>
        <strain evidence="3 4">DSM 18082</strain>
    </source>
</reference>
<gene>
    <name evidence="3" type="ORF">FB474_0543</name>
</gene>
<evidence type="ECO:0000256" key="2">
    <source>
        <dbReference type="SAM" id="SignalP"/>
    </source>
</evidence>
<feature type="compositionally biased region" description="Low complexity" evidence="1">
    <location>
        <begin position="22"/>
        <end position="49"/>
    </location>
</feature>
<proteinExistence type="predicted"/>
<dbReference type="RefSeq" id="WP_141787250.1">
    <property type="nucleotide sequence ID" value="NZ_BAAAKX010000009.1"/>
</dbReference>
<dbReference type="AlphaFoldDB" id="A0A542ZFS4"/>
<keyword evidence="4" id="KW-1185">Reference proteome</keyword>
<evidence type="ECO:0008006" key="5">
    <source>
        <dbReference type="Google" id="ProtNLM"/>
    </source>
</evidence>
<feature type="signal peptide" evidence="2">
    <location>
        <begin position="1"/>
        <end position="19"/>
    </location>
</feature>
<keyword evidence="2" id="KW-0732">Signal</keyword>
<accession>A0A542ZFS4</accession>